<evidence type="ECO:0000313" key="1">
    <source>
        <dbReference type="EMBL" id="MCQ4924825.1"/>
    </source>
</evidence>
<accession>A0ABT1SEW2</accession>
<proteinExistence type="predicted"/>
<organism evidence="1 2">
    <name type="scientific">Tissierella carlieri</name>
    <dbReference type="NCBI Taxonomy" id="689904"/>
    <lineage>
        <taxon>Bacteria</taxon>
        <taxon>Bacillati</taxon>
        <taxon>Bacillota</taxon>
        <taxon>Tissierellia</taxon>
        <taxon>Tissierellales</taxon>
        <taxon>Tissierellaceae</taxon>
        <taxon>Tissierella</taxon>
    </lineage>
</organism>
<dbReference type="Proteomes" id="UP001524478">
    <property type="component" value="Unassembled WGS sequence"/>
</dbReference>
<sequence>MLVSNLIITKKEEVVLKTIARTGFFLDPYRHESNVSDKVIRNCVKKELIKKENPPVMVFTKLLSPYTLTDKGMAIVRYKYMISLYKENLRHIEHDYVLGKIYLTLSEEEQETWRTESDLLLEYPSTSVIDGTYIDKQDKRVGVEVITSSYSEHDIDLKMKFIHKHCDRAIILNTKDIFKGGIA</sequence>
<comment type="caution">
    <text evidence="1">The sequence shown here is derived from an EMBL/GenBank/DDBJ whole genome shotgun (WGS) entry which is preliminary data.</text>
</comment>
<protein>
    <submittedName>
        <fullName evidence="1">Uncharacterized protein</fullName>
    </submittedName>
</protein>
<dbReference type="EMBL" id="JANGAC010000016">
    <property type="protein sequence ID" value="MCQ4924825.1"/>
    <property type="molecule type" value="Genomic_DNA"/>
</dbReference>
<name>A0ABT1SEW2_9FIRM</name>
<evidence type="ECO:0000313" key="2">
    <source>
        <dbReference type="Proteomes" id="UP001524478"/>
    </source>
</evidence>
<reference evidence="1 2" key="1">
    <citation type="submission" date="2022-06" db="EMBL/GenBank/DDBJ databases">
        <title>Isolation of gut microbiota from human fecal samples.</title>
        <authorList>
            <person name="Pamer E.G."/>
            <person name="Barat B."/>
            <person name="Waligurski E."/>
            <person name="Medina S."/>
            <person name="Paddock L."/>
            <person name="Mostad J."/>
        </authorList>
    </citation>
    <scope>NUCLEOTIDE SEQUENCE [LARGE SCALE GENOMIC DNA]</scope>
    <source>
        <strain evidence="1 2">DFI.7.95</strain>
    </source>
</reference>
<gene>
    <name evidence="1" type="ORF">NE686_17115</name>
</gene>
<keyword evidence="2" id="KW-1185">Reference proteome</keyword>
<dbReference type="RefSeq" id="WP_256312415.1">
    <property type="nucleotide sequence ID" value="NZ_JANGAC010000016.1"/>
</dbReference>